<feature type="compositionally biased region" description="Polar residues" evidence="2">
    <location>
        <begin position="1"/>
        <end position="18"/>
    </location>
</feature>
<proteinExistence type="predicted"/>
<accession>A0A4Z1SNF6</accession>
<feature type="coiled-coil region" evidence="1">
    <location>
        <begin position="288"/>
        <end position="336"/>
    </location>
</feature>
<name>A0A4Z1SNF6_GIAMU</name>
<evidence type="ECO:0000313" key="4">
    <source>
        <dbReference type="Proteomes" id="UP000315496"/>
    </source>
</evidence>
<keyword evidence="4" id="KW-1185">Reference proteome</keyword>
<reference evidence="3 4" key="1">
    <citation type="submission" date="2019-05" db="EMBL/GenBank/DDBJ databases">
        <title>The compact genome of Giardia muris reveals important steps in the evolution of intestinal protozoan parasites.</title>
        <authorList>
            <person name="Xu F."/>
            <person name="Jimenez-Gonzalez A."/>
            <person name="Einarsson E."/>
            <person name="Astvaldsson A."/>
            <person name="Peirasmaki D."/>
            <person name="Eckmann L."/>
            <person name="Andersson J.O."/>
            <person name="Svard S.G."/>
            <person name="Jerlstrom-Hultqvist J."/>
        </authorList>
    </citation>
    <scope>NUCLEOTIDE SEQUENCE [LARGE SCALE GENOMIC DNA]</scope>
    <source>
        <strain evidence="3 4">Roberts-Thomson</strain>
    </source>
</reference>
<comment type="caution">
    <text evidence="3">The sequence shown here is derived from an EMBL/GenBank/DDBJ whole genome shotgun (WGS) entry which is preliminary data.</text>
</comment>
<keyword evidence="1" id="KW-0175">Coiled coil</keyword>
<organism evidence="3 4">
    <name type="scientific">Giardia muris</name>
    <dbReference type="NCBI Taxonomy" id="5742"/>
    <lineage>
        <taxon>Eukaryota</taxon>
        <taxon>Metamonada</taxon>
        <taxon>Diplomonadida</taxon>
        <taxon>Hexamitidae</taxon>
        <taxon>Giardiinae</taxon>
        <taxon>Giardia</taxon>
    </lineage>
</organism>
<sequence length="384" mass="42513">MTDNLLLSLDSTNGSVNDSRQDDGDMAGDAMNRSVLAAEQAVAAARSIQSSAEELKSVVDGELITAQRRESHLRRSLSRQEARLATKSSEYHALAAQALATSSRLEQRLAESEEARAALAMELTAAHDRIAELETLVERGGRMSRSYATTGMSGCGGRGCTQCAAYLQELEELRERIAEYETKVAQRTTAAQMSVEELAHSLAHQKRIEAENKAMRKLHAEEVQRLQNELAEKDALLEEFNSQLKAANEEVLEIHESQVRESKLRACGVSLHSDAGQNEDPEVLKSRIVELEEEAQCLRNAIETDHQEQLEKADDINILRDERDALARKTERAENIIYQLKKLLFGISDVCMTGADRIGIAWESDAEGPTALEMTVGSKRVGFY</sequence>
<gene>
    <name evidence="3" type="ORF">GMRT_12342</name>
</gene>
<dbReference type="EMBL" id="VDLU01000004">
    <property type="protein sequence ID" value="TNJ27302.1"/>
    <property type="molecule type" value="Genomic_DNA"/>
</dbReference>
<feature type="coiled-coil region" evidence="1">
    <location>
        <begin position="216"/>
        <end position="257"/>
    </location>
</feature>
<evidence type="ECO:0000313" key="3">
    <source>
        <dbReference type="EMBL" id="TNJ27302.1"/>
    </source>
</evidence>
<dbReference type="OrthoDB" id="10252953at2759"/>
<dbReference type="VEuPathDB" id="GiardiaDB:GMRT_12342"/>
<dbReference type="AlphaFoldDB" id="A0A4Z1SNF6"/>
<feature type="region of interest" description="Disordered" evidence="2">
    <location>
        <begin position="1"/>
        <end position="28"/>
    </location>
</feature>
<feature type="coiled-coil region" evidence="1">
    <location>
        <begin position="95"/>
        <end position="122"/>
    </location>
</feature>
<evidence type="ECO:0000256" key="1">
    <source>
        <dbReference type="SAM" id="Coils"/>
    </source>
</evidence>
<dbReference type="Proteomes" id="UP000315496">
    <property type="component" value="Chromosome 4"/>
</dbReference>
<protein>
    <submittedName>
        <fullName evidence="3">Uncharacterized protein</fullName>
    </submittedName>
</protein>
<feature type="coiled-coil region" evidence="1">
    <location>
        <begin position="163"/>
        <end position="190"/>
    </location>
</feature>
<evidence type="ECO:0000256" key="2">
    <source>
        <dbReference type="SAM" id="MobiDB-lite"/>
    </source>
</evidence>